<dbReference type="PANTHER" id="PTHR43660:SF1">
    <property type="entry name" value="DIPEPTIDYL CARBOXYPEPTIDASE"/>
    <property type="match status" value="1"/>
</dbReference>
<evidence type="ECO:0000256" key="7">
    <source>
        <dbReference type="RuleBase" id="RU003435"/>
    </source>
</evidence>
<keyword evidence="3 7" id="KW-0479">Metal-binding</keyword>
<feature type="domain" description="Peptidase M3A/M3B catalytic" evidence="8">
    <location>
        <begin position="18"/>
        <end position="92"/>
    </location>
</feature>
<comment type="caution">
    <text evidence="9">The sequence shown here is derived from an EMBL/GenBank/DDBJ whole genome shotgun (WGS) entry which is preliminary data.</text>
</comment>
<dbReference type="Pfam" id="PF01432">
    <property type="entry name" value="Peptidase_M3"/>
    <property type="match status" value="1"/>
</dbReference>
<dbReference type="Proteomes" id="UP000027143">
    <property type="component" value="Unassembled WGS sequence"/>
</dbReference>
<evidence type="ECO:0000256" key="6">
    <source>
        <dbReference type="ARBA" id="ARBA00023049"/>
    </source>
</evidence>
<evidence type="ECO:0000313" key="9">
    <source>
        <dbReference type="EMBL" id="KEC66277.1"/>
    </source>
</evidence>
<keyword evidence="2 7" id="KW-0645">Protease</keyword>
<comment type="cofactor">
    <cofactor evidence="7">
        <name>Zn(2+)</name>
        <dbReference type="ChEBI" id="CHEBI:29105"/>
    </cofactor>
    <text evidence="7">Binds 1 zinc ion.</text>
</comment>
<gene>
    <name evidence="9" type="ORF">O7U_00808</name>
</gene>
<evidence type="ECO:0000313" key="10">
    <source>
        <dbReference type="Proteomes" id="UP000027143"/>
    </source>
</evidence>
<accession>A0ABR4SQF9</accession>
<keyword evidence="6 7" id="KW-0482">Metalloprotease</keyword>
<evidence type="ECO:0000256" key="4">
    <source>
        <dbReference type="ARBA" id="ARBA00022801"/>
    </source>
</evidence>
<dbReference type="EMBL" id="AHPD01000007">
    <property type="protein sequence ID" value="KEC66277.1"/>
    <property type="molecule type" value="Genomic_DNA"/>
</dbReference>
<reference evidence="9 10" key="1">
    <citation type="submission" date="2012-04" db="EMBL/GenBank/DDBJ databases">
        <title>The Genome Sequence of Bartonella quintana JK 68.</title>
        <authorList>
            <consortium name="The Broad Institute Genome Sequencing Platform"/>
            <consortium name="The Broad Institute Genome Sequencing Center for Infectious Disease"/>
            <person name="Feldgarden M."/>
            <person name="Kirby J."/>
            <person name="Kosoy M."/>
            <person name="Birtles R."/>
            <person name="Probert W.S."/>
            <person name="Chiaraviglio L."/>
            <person name="Walker B."/>
            <person name="Young S.K."/>
            <person name="Zeng Q."/>
            <person name="Gargeya S."/>
            <person name="Fitzgerald M."/>
            <person name="Haas B."/>
            <person name="Abouelleil A."/>
            <person name="Alvarado L."/>
            <person name="Arachchi H.M."/>
            <person name="Berlin A.M."/>
            <person name="Chapman S.B."/>
            <person name="Goldberg J."/>
            <person name="Griggs A."/>
            <person name="Gujja S."/>
            <person name="Hansen M."/>
            <person name="Howarth C."/>
            <person name="Imamovic A."/>
            <person name="Larimer J."/>
            <person name="McCowen C."/>
            <person name="Montmayeur A."/>
            <person name="Murphy C."/>
            <person name="Neiman D."/>
            <person name="Pearson M."/>
            <person name="Priest M."/>
            <person name="Roberts A."/>
            <person name="Saif S."/>
            <person name="Shea T."/>
            <person name="Sisk P."/>
            <person name="Sykes S."/>
            <person name="Wortman J."/>
            <person name="Nusbaum C."/>
            <person name="Birren B."/>
        </authorList>
    </citation>
    <scope>NUCLEOTIDE SEQUENCE [LARGE SCALE GENOMIC DNA]</scope>
    <source>
        <strain evidence="9 10">JK 68</strain>
    </source>
</reference>
<name>A0ABR4SQF9_BARQI</name>
<dbReference type="PANTHER" id="PTHR43660">
    <property type="entry name" value="DIPEPTIDYL CARBOXYPEPTIDASE"/>
    <property type="match status" value="1"/>
</dbReference>
<evidence type="ECO:0000256" key="2">
    <source>
        <dbReference type="ARBA" id="ARBA00022670"/>
    </source>
</evidence>
<dbReference type="InterPro" id="IPR024077">
    <property type="entry name" value="Neurolysin/TOP_dom2"/>
</dbReference>
<keyword evidence="5 7" id="KW-0862">Zinc</keyword>
<organism evidence="9 10">
    <name type="scientific">Bartonella quintana JK 68</name>
    <dbReference type="NCBI Taxonomy" id="1134503"/>
    <lineage>
        <taxon>Bacteria</taxon>
        <taxon>Pseudomonadati</taxon>
        <taxon>Pseudomonadota</taxon>
        <taxon>Alphaproteobacteria</taxon>
        <taxon>Hyphomicrobiales</taxon>
        <taxon>Bartonellaceae</taxon>
        <taxon>Bartonella</taxon>
    </lineage>
</organism>
<proteinExistence type="inferred from homology"/>
<evidence type="ECO:0000256" key="5">
    <source>
        <dbReference type="ARBA" id="ARBA00022833"/>
    </source>
</evidence>
<dbReference type="Gene3D" id="1.10.1370.10">
    <property type="entry name" value="Neurolysin, domain 3"/>
    <property type="match status" value="1"/>
</dbReference>
<evidence type="ECO:0000256" key="1">
    <source>
        <dbReference type="ARBA" id="ARBA00006040"/>
    </source>
</evidence>
<comment type="similarity">
    <text evidence="1 7">Belongs to the peptidase M3 family.</text>
</comment>
<dbReference type="InterPro" id="IPR045090">
    <property type="entry name" value="Pept_M3A_M3B"/>
</dbReference>
<keyword evidence="10" id="KW-1185">Reference proteome</keyword>
<dbReference type="SUPFAM" id="SSF55486">
    <property type="entry name" value="Metalloproteases ('zincins'), catalytic domain"/>
    <property type="match status" value="1"/>
</dbReference>
<evidence type="ECO:0000259" key="8">
    <source>
        <dbReference type="Pfam" id="PF01432"/>
    </source>
</evidence>
<evidence type="ECO:0000256" key="3">
    <source>
        <dbReference type="ARBA" id="ARBA00022723"/>
    </source>
</evidence>
<protein>
    <recommendedName>
        <fullName evidence="8">Peptidase M3A/M3B catalytic domain-containing protein</fullName>
    </recommendedName>
</protein>
<sequence>MFEHQELEKLRMPDTIIMRHRPPHFTHIFSGDSYAAGYYSYMWSEVLDTDTFQVFEETGDVFNAQLADRLKCFIYSARGNRNPEELYKAFRG</sequence>
<keyword evidence="4 7" id="KW-0378">Hydrolase</keyword>
<dbReference type="InterPro" id="IPR001567">
    <property type="entry name" value="Pept_M3A_M3B_dom"/>
</dbReference>